<sequence>MTPTAVHQSATVGDGRRRPRSSIAVRITEAPTAFTERSRRSLSATRLTPGQGIRTLDIALFTAGAGTTEIRRTAFDHVLSYVVPIRGNHGHQMLTPAC</sequence>
<reference evidence="3" key="1">
    <citation type="journal article" date="2019" name="Int. J. Syst. Evol. Microbiol.">
        <title>The Global Catalogue of Microorganisms (GCM) 10K type strain sequencing project: providing services to taxonomists for standard genome sequencing and annotation.</title>
        <authorList>
            <consortium name="The Broad Institute Genomics Platform"/>
            <consortium name="The Broad Institute Genome Sequencing Center for Infectious Disease"/>
            <person name="Wu L."/>
            <person name="Ma J."/>
        </authorList>
    </citation>
    <scope>NUCLEOTIDE SEQUENCE [LARGE SCALE GENOMIC DNA]</scope>
    <source>
        <strain evidence="3">JCM 16929</strain>
    </source>
</reference>
<dbReference type="Proteomes" id="UP001501490">
    <property type="component" value="Unassembled WGS sequence"/>
</dbReference>
<comment type="caution">
    <text evidence="2">The sequence shown here is derived from an EMBL/GenBank/DDBJ whole genome shotgun (WGS) entry which is preliminary data.</text>
</comment>
<gene>
    <name evidence="2" type="ORF">GCM10022236_25570</name>
</gene>
<keyword evidence="3" id="KW-1185">Reference proteome</keyword>
<protein>
    <submittedName>
        <fullName evidence="2">Uncharacterized protein</fullName>
    </submittedName>
</protein>
<feature type="region of interest" description="Disordered" evidence="1">
    <location>
        <begin position="1"/>
        <end position="24"/>
    </location>
</feature>
<evidence type="ECO:0000256" key="1">
    <source>
        <dbReference type="SAM" id="MobiDB-lite"/>
    </source>
</evidence>
<dbReference type="RefSeq" id="WP_344805054.1">
    <property type="nucleotide sequence ID" value="NZ_BAABAB010000017.1"/>
</dbReference>
<dbReference type="EMBL" id="BAABAB010000017">
    <property type="protein sequence ID" value="GAA3622106.1"/>
    <property type="molecule type" value="Genomic_DNA"/>
</dbReference>
<feature type="compositionally biased region" description="Polar residues" evidence="1">
    <location>
        <begin position="1"/>
        <end position="11"/>
    </location>
</feature>
<name>A0ABP7A1G8_9ACTN</name>
<evidence type="ECO:0000313" key="2">
    <source>
        <dbReference type="EMBL" id="GAA3622106.1"/>
    </source>
</evidence>
<proteinExistence type="predicted"/>
<evidence type="ECO:0000313" key="3">
    <source>
        <dbReference type="Proteomes" id="UP001501490"/>
    </source>
</evidence>
<accession>A0ABP7A1G8</accession>
<organism evidence="2 3">
    <name type="scientific">Microlunatus ginsengisoli</name>
    <dbReference type="NCBI Taxonomy" id="363863"/>
    <lineage>
        <taxon>Bacteria</taxon>
        <taxon>Bacillati</taxon>
        <taxon>Actinomycetota</taxon>
        <taxon>Actinomycetes</taxon>
        <taxon>Propionibacteriales</taxon>
        <taxon>Propionibacteriaceae</taxon>
        <taxon>Microlunatus</taxon>
    </lineage>
</organism>